<evidence type="ECO:0000256" key="1">
    <source>
        <dbReference type="SAM" id="MobiDB-lite"/>
    </source>
</evidence>
<dbReference type="EMBL" id="JBHSFN010000052">
    <property type="protein sequence ID" value="MFC4592451.1"/>
    <property type="molecule type" value="Genomic_DNA"/>
</dbReference>
<organism evidence="3 4">
    <name type="scientific">Sphaerisporangium corydalis</name>
    <dbReference type="NCBI Taxonomy" id="1441875"/>
    <lineage>
        <taxon>Bacteria</taxon>
        <taxon>Bacillati</taxon>
        <taxon>Actinomycetota</taxon>
        <taxon>Actinomycetes</taxon>
        <taxon>Streptosporangiales</taxon>
        <taxon>Streptosporangiaceae</taxon>
        <taxon>Sphaerisporangium</taxon>
    </lineage>
</organism>
<evidence type="ECO:0000259" key="2">
    <source>
        <dbReference type="Pfam" id="PF01609"/>
    </source>
</evidence>
<feature type="region of interest" description="Disordered" evidence="1">
    <location>
        <begin position="1"/>
        <end position="30"/>
    </location>
</feature>
<dbReference type="PANTHER" id="PTHR30007:SF1">
    <property type="entry name" value="BLR1914 PROTEIN"/>
    <property type="match status" value="1"/>
</dbReference>
<evidence type="ECO:0000313" key="3">
    <source>
        <dbReference type="EMBL" id="MFC4592451.1"/>
    </source>
</evidence>
<dbReference type="NCBIfam" id="NF033580">
    <property type="entry name" value="transpos_IS5_3"/>
    <property type="match status" value="1"/>
</dbReference>
<name>A0ABV9ES04_9ACTN</name>
<gene>
    <name evidence="3" type="ORF">ACFO8L_40635</name>
</gene>
<protein>
    <submittedName>
        <fullName evidence="3">IS5 family transposase</fullName>
    </submittedName>
</protein>
<reference evidence="4" key="1">
    <citation type="journal article" date="2019" name="Int. J. Syst. Evol. Microbiol.">
        <title>The Global Catalogue of Microorganisms (GCM) 10K type strain sequencing project: providing services to taxonomists for standard genome sequencing and annotation.</title>
        <authorList>
            <consortium name="The Broad Institute Genomics Platform"/>
            <consortium name="The Broad Institute Genome Sequencing Center for Infectious Disease"/>
            <person name="Wu L."/>
            <person name="Ma J."/>
        </authorList>
    </citation>
    <scope>NUCLEOTIDE SEQUENCE [LARGE SCALE GENOMIC DNA]</scope>
    <source>
        <strain evidence="4">CCUG 49560</strain>
    </source>
</reference>
<comment type="caution">
    <text evidence="3">The sequence shown here is derived from an EMBL/GenBank/DDBJ whole genome shotgun (WGS) entry which is preliminary data.</text>
</comment>
<feature type="compositionally biased region" description="Basic and acidic residues" evidence="1">
    <location>
        <begin position="1"/>
        <end position="11"/>
    </location>
</feature>
<dbReference type="InterPro" id="IPR002559">
    <property type="entry name" value="Transposase_11"/>
</dbReference>
<sequence>MDASSRQDRAATHRRRKTRASAAELGRSRGGLSSKIHAAVDAAGMPLVFVLTPGQAADCPHFITVLNKIRIPGPIGRPRTRPDAVAADKAYSSKANRAHLRRRKITAVIPEKTDQQANRKNKGSAGGRPVTFDPKRYQQRNTVERCFQKIKTWRGLATRYDKTPESYQAGLHLRGSIMWLKLLTPTT</sequence>
<keyword evidence="4" id="KW-1185">Reference proteome</keyword>
<evidence type="ECO:0000313" key="4">
    <source>
        <dbReference type="Proteomes" id="UP001595891"/>
    </source>
</evidence>
<dbReference type="PANTHER" id="PTHR30007">
    <property type="entry name" value="PHP DOMAIN PROTEIN"/>
    <property type="match status" value="1"/>
</dbReference>
<dbReference type="Pfam" id="PF01609">
    <property type="entry name" value="DDE_Tnp_1"/>
    <property type="match status" value="1"/>
</dbReference>
<dbReference type="Proteomes" id="UP001595891">
    <property type="component" value="Unassembled WGS sequence"/>
</dbReference>
<feature type="domain" description="Transposase IS4-like" evidence="2">
    <location>
        <begin position="25"/>
        <end position="162"/>
    </location>
</feature>
<feature type="region of interest" description="Disordered" evidence="1">
    <location>
        <begin position="113"/>
        <end position="133"/>
    </location>
</feature>
<proteinExistence type="predicted"/>
<dbReference type="RefSeq" id="WP_380708822.1">
    <property type="nucleotide sequence ID" value="NZ_JBHSFN010000052.1"/>
</dbReference>
<accession>A0ABV9ES04</accession>